<comment type="subcellular location">
    <subcellularLocation>
        <location evidence="9">Cytoplasm</location>
    </subcellularLocation>
</comment>
<feature type="binding site" evidence="9">
    <location>
        <position position="22"/>
    </location>
    <ligand>
        <name>ATP</name>
        <dbReference type="ChEBI" id="CHEBI:30616"/>
    </ligand>
</feature>
<accession>A0AA49Q3Y7</accession>
<reference evidence="12" key="1">
    <citation type="submission" date="2023-07" db="EMBL/GenBank/DDBJ databases">
        <authorList>
            <person name="Haufschild T."/>
            <person name="Kallscheuer N."/>
            <person name="Hammer J."/>
            <person name="Kohn T."/>
            <person name="Kabuu M."/>
            <person name="Jogler M."/>
            <person name="Wohfarth N."/>
            <person name="Heuer A."/>
            <person name="Rohde M."/>
            <person name="van Teeseling M.C.F."/>
            <person name="Jogler C."/>
        </authorList>
    </citation>
    <scope>NUCLEOTIDE SEQUENCE</scope>
    <source>
        <strain evidence="11">Strain 138</strain>
        <strain evidence="12">Strain 318</strain>
    </source>
</reference>
<dbReference type="GO" id="GO:0016787">
    <property type="term" value="F:hydrolase activity"/>
    <property type="evidence" value="ECO:0007669"/>
    <property type="project" value="UniProtKB-KW"/>
</dbReference>
<accession>A0AA49Q6W5</accession>
<dbReference type="InterPro" id="IPR003593">
    <property type="entry name" value="AAA+_ATPase"/>
</dbReference>
<comment type="subunit">
    <text evidence="9">Homohexamer. Forms an RuvA(8)-RuvB(12)-Holliday junction (HJ) complex. HJ DNA is sandwiched between 2 RuvA tetramers; dsDNA enters through RuvA and exits via RuvB. An RuvB hexamer assembles on each DNA strand where it exits the tetramer. Each RuvB hexamer is contacted by two RuvA subunits (via domain III) on 2 adjacent RuvB subunits; this complex drives branch migration. In the full resolvosome a probable DNA-RuvA(4)-RuvB(12)-RuvC(2) complex forms which resolves the HJ.</text>
</comment>
<feature type="binding site" evidence="9">
    <location>
        <position position="312"/>
    </location>
    <ligand>
        <name>DNA</name>
        <dbReference type="ChEBI" id="CHEBI:16991"/>
    </ligand>
</feature>
<dbReference type="SUPFAM" id="SSF46785">
    <property type="entry name" value="Winged helix' DNA-binding domain"/>
    <property type="match status" value="1"/>
</dbReference>
<dbReference type="Proteomes" id="UP001229955">
    <property type="component" value="Chromosome"/>
</dbReference>
<dbReference type="GO" id="GO:0005524">
    <property type="term" value="F:ATP binding"/>
    <property type="evidence" value="ECO:0007669"/>
    <property type="project" value="UniProtKB-UniRule"/>
</dbReference>
<keyword evidence="4 9" id="KW-0378">Hydrolase</keyword>
<feature type="binding site" evidence="9">
    <location>
        <position position="220"/>
    </location>
    <ligand>
        <name>ATP</name>
        <dbReference type="ChEBI" id="CHEBI:30616"/>
    </ligand>
</feature>
<protein>
    <recommendedName>
        <fullName evidence="9">Holliday junction branch migration complex subunit RuvB</fullName>
        <ecNumber evidence="9">3.6.4.-</ecNumber>
    </recommendedName>
</protein>
<evidence type="ECO:0000256" key="7">
    <source>
        <dbReference type="ARBA" id="ARBA00023172"/>
    </source>
</evidence>
<dbReference type="InterPro" id="IPR008824">
    <property type="entry name" value="RuvB-like_N"/>
</dbReference>
<dbReference type="SMART" id="SM00382">
    <property type="entry name" value="AAA"/>
    <property type="match status" value="1"/>
</dbReference>
<comment type="caution">
    <text evidence="9">Lacks conserved residue(s) required for the propagation of feature annotation.</text>
</comment>
<evidence type="ECO:0000256" key="3">
    <source>
        <dbReference type="ARBA" id="ARBA00022763"/>
    </source>
</evidence>
<dbReference type="InterPro" id="IPR036388">
    <property type="entry name" value="WH-like_DNA-bd_sf"/>
</dbReference>
<dbReference type="Pfam" id="PF05491">
    <property type="entry name" value="WHD_RuvB"/>
    <property type="match status" value="1"/>
</dbReference>
<keyword evidence="2 9" id="KW-0547">Nucleotide-binding</keyword>
<dbReference type="InterPro" id="IPR027417">
    <property type="entry name" value="P-loop_NTPase"/>
</dbReference>
<dbReference type="InterPro" id="IPR004605">
    <property type="entry name" value="DNA_helicase_Holl-junc_RuvB"/>
</dbReference>
<feature type="region of interest" description="Small ATPAse domain (RuvB-S)" evidence="9">
    <location>
        <begin position="184"/>
        <end position="254"/>
    </location>
</feature>
<comment type="similarity">
    <text evidence="9">Belongs to the RuvB family.</text>
</comment>
<feature type="binding site" evidence="9">
    <location>
        <position position="64"/>
    </location>
    <ligand>
        <name>ATP</name>
        <dbReference type="ChEBI" id="CHEBI:30616"/>
    </ligand>
</feature>
<feature type="binding site" evidence="9">
    <location>
        <position position="68"/>
    </location>
    <ligand>
        <name>ATP</name>
        <dbReference type="ChEBI" id="CHEBI:30616"/>
    </ligand>
</feature>
<dbReference type="AlphaFoldDB" id="A0AA49Q6W5"/>
<evidence type="ECO:0000256" key="4">
    <source>
        <dbReference type="ARBA" id="ARBA00022801"/>
    </source>
</evidence>
<evidence type="ECO:0000259" key="10">
    <source>
        <dbReference type="SMART" id="SM00382"/>
    </source>
</evidence>
<evidence type="ECO:0000313" key="12">
    <source>
        <dbReference type="EMBL" id="WKW14099.1"/>
    </source>
</evidence>
<keyword evidence="7 9" id="KW-0233">DNA recombination</keyword>
<dbReference type="KEGG" id="pspc:Strain318_000424"/>
<dbReference type="CDD" id="cd00009">
    <property type="entry name" value="AAA"/>
    <property type="match status" value="1"/>
</dbReference>
<feature type="binding site" evidence="9">
    <location>
        <position position="69"/>
    </location>
    <ligand>
        <name>ATP</name>
        <dbReference type="ChEBI" id="CHEBI:30616"/>
    </ligand>
</feature>
<comment type="catalytic activity">
    <reaction evidence="9">
        <text>ATP + H2O = ADP + phosphate + H(+)</text>
        <dbReference type="Rhea" id="RHEA:13065"/>
        <dbReference type="ChEBI" id="CHEBI:15377"/>
        <dbReference type="ChEBI" id="CHEBI:15378"/>
        <dbReference type="ChEBI" id="CHEBI:30616"/>
        <dbReference type="ChEBI" id="CHEBI:43474"/>
        <dbReference type="ChEBI" id="CHEBI:456216"/>
    </reaction>
</comment>
<evidence type="ECO:0000256" key="2">
    <source>
        <dbReference type="ARBA" id="ARBA00022741"/>
    </source>
</evidence>
<keyword evidence="3 9" id="KW-0227">DNA damage</keyword>
<name>A0AA49Q6W5_9BACT</name>
<keyword evidence="8 9" id="KW-0234">DNA repair</keyword>
<feature type="binding site" evidence="9">
    <location>
        <position position="317"/>
    </location>
    <ligand>
        <name>DNA</name>
        <dbReference type="ChEBI" id="CHEBI:16991"/>
    </ligand>
</feature>
<dbReference type="EMBL" id="CP130612">
    <property type="protein sequence ID" value="WKW11189.1"/>
    <property type="molecule type" value="Genomic_DNA"/>
</dbReference>
<dbReference type="EC" id="3.6.4.-" evidence="9"/>
<comment type="function">
    <text evidence="9">The RuvA-RuvB-RuvC complex processes Holliday junction (HJ) DNA during genetic recombination and DNA repair, while the RuvA-RuvB complex plays an important role in the rescue of blocked DNA replication forks via replication fork reversal (RFR). RuvA specifically binds to HJ cruciform DNA, conferring on it an open structure. The RuvB hexamer acts as an ATP-dependent pump, pulling dsDNA into and through the RuvAB complex. RuvB forms 2 homohexamers on either side of HJ DNA bound by 1 or 2 RuvA tetramers; 4 subunits per hexamer contact DNA at a time. Coordinated motions by a converter formed by DNA-disengaged RuvB subunits stimulates ATP hydrolysis and nucleotide exchange. Immobilization of the converter enables RuvB to convert the ATP-contained energy into a lever motion, pulling 2 nucleotides of DNA out of the RuvA tetramer per ATP hydrolyzed, thus driving DNA branch migration. The RuvB motors rotate together with the DNA substrate, which together with the progressing nucleotide cycle form the mechanistic basis for DNA recombination by continuous HJ branch migration. Branch migration allows RuvC to scan DNA until it finds its consensus sequence, where it cleaves and resolves cruciform DNA.</text>
</comment>
<proteinExistence type="inferred from homology"/>
<keyword evidence="5 9" id="KW-0067">ATP-binding</keyword>
<dbReference type="GO" id="GO:0005737">
    <property type="term" value="C:cytoplasm"/>
    <property type="evidence" value="ECO:0007669"/>
    <property type="project" value="UniProtKB-SubCell"/>
</dbReference>
<dbReference type="Gene3D" id="1.10.8.60">
    <property type="match status" value="1"/>
</dbReference>
<dbReference type="GO" id="GO:0006310">
    <property type="term" value="P:DNA recombination"/>
    <property type="evidence" value="ECO:0007669"/>
    <property type="project" value="UniProtKB-UniRule"/>
</dbReference>
<feature type="binding site" evidence="9">
    <location>
        <position position="183"/>
    </location>
    <ligand>
        <name>ATP</name>
        <dbReference type="ChEBI" id="CHEBI:30616"/>
    </ligand>
</feature>
<dbReference type="Pfam" id="PF17864">
    <property type="entry name" value="AAA_lid_4"/>
    <property type="match status" value="1"/>
</dbReference>
<evidence type="ECO:0000256" key="8">
    <source>
        <dbReference type="ARBA" id="ARBA00023204"/>
    </source>
</evidence>
<dbReference type="Gene3D" id="1.10.10.10">
    <property type="entry name" value="Winged helix-like DNA-binding domain superfamily/Winged helix DNA-binding domain"/>
    <property type="match status" value="1"/>
</dbReference>
<evidence type="ECO:0000256" key="6">
    <source>
        <dbReference type="ARBA" id="ARBA00023125"/>
    </source>
</evidence>
<dbReference type="GO" id="GO:0006281">
    <property type="term" value="P:DNA repair"/>
    <property type="evidence" value="ECO:0007669"/>
    <property type="project" value="UniProtKB-UniRule"/>
</dbReference>
<dbReference type="InterPro" id="IPR036390">
    <property type="entry name" value="WH_DNA-bd_sf"/>
</dbReference>
<organism evidence="12 13">
    <name type="scientific">Pseudogemmatithrix spongiicola</name>
    <dbReference type="NCBI Taxonomy" id="3062599"/>
    <lineage>
        <taxon>Bacteria</taxon>
        <taxon>Pseudomonadati</taxon>
        <taxon>Gemmatimonadota</taxon>
        <taxon>Gemmatimonadia</taxon>
        <taxon>Gemmatimonadales</taxon>
        <taxon>Gemmatimonadaceae</taxon>
        <taxon>Pseudogemmatithrix</taxon>
    </lineage>
</organism>
<dbReference type="PANTHER" id="PTHR42848">
    <property type="match status" value="1"/>
</dbReference>
<dbReference type="Gene3D" id="3.40.50.300">
    <property type="entry name" value="P-loop containing nucleotide triphosphate hydrolases"/>
    <property type="match status" value="1"/>
</dbReference>
<keyword evidence="1 9" id="KW-0963">Cytoplasm</keyword>
<dbReference type="EMBL" id="CP130613">
    <property type="protein sequence ID" value="WKW14099.1"/>
    <property type="molecule type" value="Genomic_DNA"/>
</dbReference>
<comment type="domain">
    <text evidence="9">Has 3 domains, the large (RuvB-L) and small ATPase (RuvB-S) domains and the C-terminal head (RuvB-H) domain. The head domain binds DNA, while the ATPase domains jointly bind ATP, ADP or are empty depending on the state of the subunit in the translocation cycle. During a single DNA translocation step the structure of each domain remains the same, but their relative positions change.</text>
</comment>
<dbReference type="NCBIfam" id="TIGR00635">
    <property type="entry name" value="ruvB"/>
    <property type="match status" value="1"/>
</dbReference>
<dbReference type="RefSeq" id="WP_367886891.1">
    <property type="nucleotide sequence ID" value="NZ_CP130612.1"/>
</dbReference>
<keyword evidence="12" id="KW-0347">Helicase</keyword>
<dbReference type="InterPro" id="IPR041445">
    <property type="entry name" value="AAA_lid_4"/>
</dbReference>
<dbReference type="GO" id="GO:0009378">
    <property type="term" value="F:four-way junction helicase activity"/>
    <property type="evidence" value="ECO:0007669"/>
    <property type="project" value="InterPro"/>
</dbReference>
<dbReference type="HAMAP" id="MF_00016">
    <property type="entry name" value="DNA_HJ_migration_RuvB"/>
    <property type="match status" value="1"/>
</dbReference>
<evidence type="ECO:0000256" key="1">
    <source>
        <dbReference type="ARBA" id="ARBA00022490"/>
    </source>
</evidence>
<dbReference type="GO" id="GO:0000400">
    <property type="term" value="F:four-way junction DNA binding"/>
    <property type="evidence" value="ECO:0007669"/>
    <property type="project" value="UniProtKB-UniRule"/>
</dbReference>
<feature type="region of interest" description="Head domain (RuvB-H)" evidence="9">
    <location>
        <begin position="257"/>
        <end position="343"/>
    </location>
</feature>
<evidence type="ECO:0000313" key="11">
    <source>
        <dbReference type="EMBL" id="WKW11189.1"/>
    </source>
</evidence>
<evidence type="ECO:0000256" key="9">
    <source>
        <dbReference type="HAMAP-Rule" id="MF_00016"/>
    </source>
</evidence>
<dbReference type="NCBIfam" id="NF000868">
    <property type="entry name" value="PRK00080.1"/>
    <property type="match status" value="1"/>
</dbReference>
<feature type="domain" description="AAA+ ATPase" evidence="10">
    <location>
        <begin position="53"/>
        <end position="180"/>
    </location>
</feature>
<feature type="binding site" evidence="9">
    <location>
        <position position="173"/>
    </location>
    <ligand>
        <name>ATP</name>
        <dbReference type="ChEBI" id="CHEBI:30616"/>
    </ligand>
</feature>
<keyword evidence="13" id="KW-1185">Reference proteome</keyword>
<dbReference type="InterPro" id="IPR008823">
    <property type="entry name" value="RuvB_wg_C"/>
</dbReference>
<evidence type="ECO:0000256" key="5">
    <source>
        <dbReference type="ARBA" id="ARBA00022840"/>
    </source>
</evidence>
<dbReference type="SUPFAM" id="SSF52540">
    <property type="entry name" value="P-loop containing nucleoside triphosphate hydrolases"/>
    <property type="match status" value="1"/>
</dbReference>
<evidence type="ECO:0000313" key="13">
    <source>
        <dbReference type="Proteomes" id="UP001229955"/>
    </source>
</evidence>
<dbReference type="Pfam" id="PF05496">
    <property type="entry name" value="RuvB_N"/>
    <property type="match status" value="1"/>
</dbReference>
<dbReference type="GO" id="GO:0048476">
    <property type="term" value="C:Holliday junction resolvase complex"/>
    <property type="evidence" value="ECO:0007669"/>
    <property type="project" value="UniProtKB-UniRule"/>
</dbReference>
<gene>
    <name evidence="9 12" type="primary">ruvB</name>
    <name evidence="11" type="ORF">Strain138_000424</name>
    <name evidence="12" type="ORF">Strain318_000424</name>
</gene>
<dbReference type="PANTHER" id="PTHR42848:SF1">
    <property type="entry name" value="HOLLIDAY JUNCTION BRANCH MIGRATION COMPLEX SUBUNIT RUVB"/>
    <property type="match status" value="1"/>
</dbReference>
<feature type="binding site" evidence="9">
    <location>
        <position position="23"/>
    </location>
    <ligand>
        <name>ATP</name>
        <dbReference type="ChEBI" id="CHEBI:30616"/>
    </ligand>
</feature>
<keyword evidence="6 9" id="KW-0238">DNA-binding</keyword>
<feature type="binding site" evidence="9">
    <location>
        <position position="67"/>
    </location>
    <ligand>
        <name>ATP</name>
        <dbReference type="ChEBI" id="CHEBI:30616"/>
    </ligand>
</feature>
<feature type="binding site" evidence="9">
    <location>
        <position position="68"/>
    </location>
    <ligand>
        <name>Mg(2+)</name>
        <dbReference type="ChEBI" id="CHEBI:18420"/>
    </ligand>
</feature>
<sequence length="343" mass="37552">MSRPEITTPEALTDESVVELSLRPQRLAEFIGQGKVKDALRIYVDAATGRSEPLDHTLLFGPPGLGKTTLAELIAREMGVNIHTTSGPALEKPGDLVGTLTNLRAGDILFIDEIHRLKPVIDEFLYPAMEDSKIDIRLSEGPKAQTITMPIERFTLIGATTRLGMLTAPLRARFGIELRLNYYPAAEIEEIVHRTAVVLGCSVDAEGAAELARRARGTPRVANRLLRRVRDFAQVKASGHISRDVAREALAMLDVDEFGLDEMDTRLLRAIIEKFDGGPVGVGTIAAAVGEDADTIEEVYEPFLVQNGFLQRTPRGRVASAQAYRHLGYPPPSRPADAQPELF</sequence>